<dbReference type="SMART" id="SM00091">
    <property type="entry name" value="PAS"/>
    <property type="match status" value="2"/>
</dbReference>
<feature type="domain" description="EAL" evidence="3">
    <location>
        <begin position="432"/>
        <end position="686"/>
    </location>
</feature>
<dbReference type="PROSITE" id="PS50883">
    <property type="entry name" value="EAL"/>
    <property type="match status" value="1"/>
</dbReference>
<dbReference type="Pfam" id="PF00563">
    <property type="entry name" value="EAL"/>
    <property type="match status" value="1"/>
</dbReference>
<accession>A0A3B0WJV5</accession>
<dbReference type="PROSITE" id="PS50113">
    <property type="entry name" value="PAC"/>
    <property type="match status" value="1"/>
</dbReference>
<dbReference type="PROSITE" id="PS50887">
    <property type="entry name" value="GGDEF"/>
    <property type="match status" value="1"/>
</dbReference>
<dbReference type="InterPro" id="IPR035965">
    <property type="entry name" value="PAS-like_dom_sf"/>
</dbReference>
<dbReference type="InterPro" id="IPR052155">
    <property type="entry name" value="Biofilm_reg_signaling"/>
</dbReference>
<reference evidence="5" key="1">
    <citation type="submission" date="2018-06" db="EMBL/GenBank/DDBJ databases">
        <authorList>
            <person name="Zhirakovskaya E."/>
        </authorList>
    </citation>
    <scope>NUCLEOTIDE SEQUENCE</scope>
</reference>
<dbReference type="GO" id="GO:0006355">
    <property type="term" value="P:regulation of DNA-templated transcription"/>
    <property type="evidence" value="ECO:0007669"/>
    <property type="project" value="InterPro"/>
</dbReference>
<dbReference type="Pfam" id="PF00990">
    <property type="entry name" value="GGDEF"/>
    <property type="match status" value="1"/>
</dbReference>
<dbReference type="Gene3D" id="3.30.70.270">
    <property type="match status" value="1"/>
</dbReference>
<name>A0A3B0WJV5_9ZZZZ</name>
<dbReference type="InterPro" id="IPR043128">
    <property type="entry name" value="Rev_trsase/Diguanyl_cyclase"/>
</dbReference>
<dbReference type="InterPro" id="IPR035919">
    <property type="entry name" value="EAL_sf"/>
</dbReference>
<feature type="domain" description="PAC" evidence="2">
    <location>
        <begin position="206"/>
        <end position="258"/>
    </location>
</feature>
<dbReference type="InterPro" id="IPR000014">
    <property type="entry name" value="PAS"/>
</dbReference>
<dbReference type="InterPro" id="IPR001633">
    <property type="entry name" value="EAL_dom"/>
</dbReference>
<dbReference type="SMART" id="SM00267">
    <property type="entry name" value="GGDEF"/>
    <property type="match status" value="1"/>
</dbReference>
<dbReference type="PROSITE" id="PS50112">
    <property type="entry name" value="PAS"/>
    <property type="match status" value="2"/>
</dbReference>
<evidence type="ECO:0000259" key="2">
    <source>
        <dbReference type="PROSITE" id="PS50113"/>
    </source>
</evidence>
<dbReference type="Pfam" id="PF08448">
    <property type="entry name" value="PAS_4"/>
    <property type="match status" value="1"/>
</dbReference>
<dbReference type="NCBIfam" id="TIGR00229">
    <property type="entry name" value="sensory_box"/>
    <property type="match status" value="2"/>
</dbReference>
<dbReference type="SUPFAM" id="SSF55073">
    <property type="entry name" value="Nucleotide cyclase"/>
    <property type="match status" value="1"/>
</dbReference>
<dbReference type="InterPro" id="IPR001610">
    <property type="entry name" value="PAC"/>
</dbReference>
<dbReference type="InterPro" id="IPR000700">
    <property type="entry name" value="PAS-assoc_C"/>
</dbReference>
<proteinExistence type="predicted"/>
<dbReference type="CDD" id="cd01948">
    <property type="entry name" value="EAL"/>
    <property type="match status" value="1"/>
</dbReference>
<dbReference type="FunFam" id="3.20.20.450:FF:000001">
    <property type="entry name" value="Cyclic di-GMP phosphodiesterase yahA"/>
    <property type="match status" value="1"/>
</dbReference>
<dbReference type="EMBL" id="UOFB01000002">
    <property type="protein sequence ID" value="VAW43824.1"/>
    <property type="molecule type" value="Genomic_DNA"/>
</dbReference>
<evidence type="ECO:0000313" key="5">
    <source>
        <dbReference type="EMBL" id="VAW43824.1"/>
    </source>
</evidence>
<feature type="domain" description="GGDEF" evidence="4">
    <location>
        <begin position="290"/>
        <end position="423"/>
    </location>
</feature>
<dbReference type="InterPro" id="IPR013656">
    <property type="entry name" value="PAS_4"/>
</dbReference>
<dbReference type="Pfam" id="PF00989">
    <property type="entry name" value="PAS"/>
    <property type="match status" value="1"/>
</dbReference>
<dbReference type="InterPro" id="IPR013767">
    <property type="entry name" value="PAS_fold"/>
</dbReference>
<dbReference type="NCBIfam" id="TIGR00254">
    <property type="entry name" value="GGDEF"/>
    <property type="match status" value="1"/>
</dbReference>
<dbReference type="PANTHER" id="PTHR44757">
    <property type="entry name" value="DIGUANYLATE CYCLASE DGCP"/>
    <property type="match status" value="1"/>
</dbReference>
<dbReference type="PANTHER" id="PTHR44757:SF2">
    <property type="entry name" value="BIOFILM ARCHITECTURE MAINTENANCE PROTEIN MBAA"/>
    <property type="match status" value="1"/>
</dbReference>
<dbReference type="SUPFAM" id="SSF55785">
    <property type="entry name" value="PYP-like sensor domain (PAS domain)"/>
    <property type="match status" value="2"/>
</dbReference>
<dbReference type="CDD" id="cd01949">
    <property type="entry name" value="GGDEF"/>
    <property type="match status" value="1"/>
</dbReference>
<dbReference type="SMART" id="SM00086">
    <property type="entry name" value="PAC"/>
    <property type="match status" value="1"/>
</dbReference>
<feature type="domain" description="PAS" evidence="1">
    <location>
        <begin position="133"/>
        <end position="179"/>
    </location>
</feature>
<dbReference type="CDD" id="cd00130">
    <property type="entry name" value="PAS"/>
    <property type="match status" value="2"/>
</dbReference>
<organism evidence="5">
    <name type="scientific">hydrothermal vent metagenome</name>
    <dbReference type="NCBI Taxonomy" id="652676"/>
    <lineage>
        <taxon>unclassified sequences</taxon>
        <taxon>metagenomes</taxon>
        <taxon>ecological metagenomes</taxon>
    </lineage>
</organism>
<feature type="domain" description="PAS" evidence="1">
    <location>
        <begin position="12"/>
        <end position="57"/>
    </location>
</feature>
<gene>
    <name evidence="5" type="ORF">MNBD_GAMMA04-2069</name>
</gene>
<dbReference type="SMART" id="SM00052">
    <property type="entry name" value="EAL"/>
    <property type="match status" value="1"/>
</dbReference>
<evidence type="ECO:0000259" key="1">
    <source>
        <dbReference type="PROSITE" id="PS50112"/>
    </source>
</evidence>
<evidence type="ECO:0000259" key="3">
    <source>
        <dbReference type="PROSITE" id="PS50883"/>
    </source>
</evidence>
<sequence length="686" mass="77693">MGLLESSIINVDSVLLDSVLEHSPSCIAFKNCSGQFVRVNQSFAHLFDLSESELIGKLESEVFPLDIKGEIAELDAKVTAEVHFFEKEIELSIKGEQRIFMLVKFPWLTSEQKMCGIGCILTDITQTKWLEKKYGLARKVIENTTEAVVFTDAKGLIVDINEAYQEITGYQRSELIGKNPNVLKSGRHDRRFYQSMWAQIKEQGNWSGEVWDRRKNGEIYPKWLIINVILDDDGNPAGYVGIFNDLSDQKKAEEKLEELSFYDPLTHLPNRVLFYDRLSVGISIAKREKHHLAVLLIDLDRFKVVNDSLGHNIGDELLECIAKRFLTLGRESDTVARLGGDDFAILLPELRSAEDASVVAQNFIDALLEPFCLEEHCINIGASIGISIFPSDGADGDGLVKRAELALYKAKEQGRNNYQYFSQELQDAVSDQLEMEDEMRHAIANEQFTLFYQPKISLATNKVTGMEALVRWIHPEKGLIPPDRFIPLAEETGLIIPLGEWILQTACRETVEWTRKYDESLIVAINLSAKQFKAPDLLEMIQKTLHDNQLSPRNVELEITESCVMEDVEGALQTMKRFRENHLKLAIDDFGTGYSSLGYLKQFPMSTLKIDRSFVMDLTTDSDDAAIVEVVILLAEKLGLEVVAEGVETSDQLEFLREQGCQYVQGYLLSRPLPAKEFEQFLKNNL</sequence>
<dbReference type="InterPro" id="IPR029787">
    <property type="entry name" value="Nucleotide_cyclase"/>
</dbReference>
<dbReference type="InterPro" id="IPR000160">
    <property type="entry name" value="GGDEF_dom"/>
</dbReference>
<dbReference type="SUPFAM" id="SSF141868">
    <property type="entry name" value="EAL domain-like"/>
    <property type="match status" value="1"/>
</dbReference>
<dbReference type="Gene3D" id="3.20.20.450">
    <property type="entry name" value="EAL domain"/>
    <property type="match status" value="1"/>
</dbReference>
<dbReference type="Gene3D" id="3.30.450.20">
    <property type="entry name" value="PAS domain"/>
    <property type="match status" value="2"/>
</dbReference>
<dbReference type="AlphaFoldDB" id="A0A3B0WJV5"/>
<evidence type="ECO:0000259" key="4">
    <source>
        <dbReference type="PROSITE" id="PS50887"/>
    </source>
</evidence>
<protein>
    <submittedName>
        <fullName evidence="5">Diguanylate cyclase/phosphodiesterase (GGDEF &amp; EAL domains) with PAS/PAC sensor(S)</fullName>
    </submittedName>
</protein>